<feature type="region of interest" description="Disordered" evidence="1">
    <location>
        <begin position="661"/>
        <end position="681"/>
    </location>
</feature>
<sequence length="681" mass="76951">MLRLRALRALSHGCKTASSTVEGSYSRSLKGSYVLSSSVTCVSAASFSAQPELQQETTSSSSPTPSSSTAPTANIDAVFDYHERSKHRTDKYAESPQDLKWEEQPRPFRRYRGSPGTSLRHLPPIYGAATDQQYSRSYSEFVNPCILTKASVSQLMYDSFSVAAWKKGGPSQWHVRVNPSCGNLHPTEIYIICPPLAGVGDSPFIAHYYAREHSMEIRAEIPFELWRDMTNGFPPGTCFVAFASIFWREAWKYGERGYRYCQQDIGHAIGAVTMAGAAMGWDSILLDGWGTEDLDYLLGLAGRKEVPVGSPKKGYYPELEQEHAHCIIAFHPSRAHQEMTVRGKPDYSARSRPRDDSIYKMSNVSAPVANLLNTVGSRMAGVEFKGLRNKLSSEHTWWDIIDRTAAAVVKPAETRVISTKPMPPWMSFTSSYLNLTLRQVLHKRRSLTAVDSKWVLQRESFYQMMWKTMPSGYNNEVQGEQIQFPFRVLAWRSEVHLAVFVHRVSMLPKGLYFLCRNNEHLPLLKKAMKPDFKWEKPEKCPQHLHLYLLAESNCESLSKQIHCEQDIAGDGCFTVAMIGRMDVIKEKGAWMYPRLLWESGLLGQLLYLEAHAIGISGAGLGSYFDDAVHAILGLKDKQFQSLYHFTIGSPIEDRRIENLPGYPPPNRKESDKKQLESDLFF</sequence>
<protein>
    <recommendedName>
        <fullName evidence="2">Nitroreductase domain-containing protein</fullName>
    </recommendedName>
</protein>
<dbReference type="SUPFAM" id="SSF55469">
    <property type="entry name" value="FMN-dependent nitroreductase-like"/>
    <property type="match status" value="2"/>
</dbReference>
<keyword evidence="4" id="KW-1185">Reference proteome</keyword>
<dbReference type="EMBL" id="CM035433">
    <property type="protein sequence ID" value="KAH7294418.1"/>
    <property type="molecule type" value="Genomic_DNA"/>
</dbReference>
<proteinExistence type="predicted"/>
<dbReference type="Proteomes" id="UP000825935">
    <property type="component" value="Chromosome 28"/>
</dbReference>
<dbReference type="GO" id="GO:0016491">
    <property type="term" value="F:oxidoreductase activity"/>
    <property type="evidence" value="ECO:0007669"/>
    <property type="project" value="InterPro"/>
</dbReference>
<gene>
    <name evidence="3" type="ORF">KP509_28G070300</name>
</gene>
<dbReference type="EMBL" id="CM035433">
    <property type="protein sequence ID" value="KAH7294415.1"/>
    <property type="molecule type" value="Genomic_DNA"/>
</dbReference>
<feature type="compositionally biased region" description="Low complexity" evidence="1">
    <location>
        <begin position="57"/>
        <end position="73"/>
    </location>
</feature>
<dbReference type="PANTHER" id="PTHR42741">
    <property type="entry name" value="NITROREDUCTASE FAMILY PROTEIN"/>
    <property type="match status" value="1"/>
</dbReference>
<dbReference type="OrthoDB" id="1874769at2759"/>
<feature type="compositionally biased region" description="Basic and acidic residues" evidence="1">
    <location>
        <begin position="666"/>
        <end position="681"/>
    </location>
</feature>
<dbReference type="InterPro" id="IPR029479">
    <property type="entry name" value="Nitroreductase"/>
</dbReference>
<dbReference type="AlphaFoldDB" id="A0A8T2RD82"/>
<evidence type="ECO:0000313" key="3">
    <source>
        <dbReference type="EMBL" id="KAH7294416.1"/>
    </source>
</evidence>
<reference evidence="3" key="1">
    <citation type="submission" date="2021-08" db="EMBL/GenBank/DDBJ databases">
        <title>WGS assembly of Ceratopteris richardii.</title>
        <authorList>
            <person name="Marchant D.B."/>
            <person name="Chen G."/>
            <person name="Jenkins J."/>
            <person name="Shu S."/>
            <person name="Leebens-Mack J."/>
            <person name="Grimwood J."/>
            <person name="Schmutz J."/>
            <person name="Soltis P."/>
            <person name="Soltis D."/>
            <person name="Chen Z.-H."/>
        </authorList>
    </citation>
    <scope>NUCLEOTIDE SEQUENCE</scope>
    <source>
        <strain evidence="3">Whitten #5841</strain>
        <tissue evidence="3">Leaf</tissue>
    </source>
</reference>
<dbReference type="PANTHER" id="PTHR42741:SF3">
    <property type="entry name" value="NITROREDUCTASE FAMILY PROTEIN"/>
    <property type="match status" value="1"/>
</dbReference>
<dbReference type="InterPro" id="IPR000415">
    <property type="entry name" value="Nitroreductase-like"/>
</dbReference>
<dbReference type="CDD" id="cd02142">
    <property type="entry name" value="McbC_SagB-like_oxidoreductase"/>
    <property type="match status" value="2"/>
</dbReference>
<dbReference type="Gene3D" id="3.40.109.10">
    <property type="entry name" value="NADH Oxidase"/>
    <property type="match status" value="2"/>
</dbReference>
<dbReference type="EMBL" id="CM035433">
    <property type="protein sequence ID" value="KAH7294416.1"/>
    <property type="molecule type" value="Genomic_DNA"/>
</dbReference>
<name>A0A8T2RD82_CERRI</name>
<organism evidence="3 4">
    <name type="scientific">Ceratopteris richardii</name>
    <name type="common">Triangle waterfern</name>
    <dbReference type="NCBI Taxonomy" id="49495"/>
    <lineage>
        <taxon>Eukaryota</taxon>
        <taxon>Viridiplantae</taxon>
        <taxon>Streptophyta</taxon>
        <taxon>Embryophyta</taxon>
        <taxon>Tracheophyta</taxon>
        <taxon>Polypodiopsida</taxon>
        <taxon>Polypodiidae</taxon>
        <taxon>Polypodiales</taxon>
        <taxon>Pteridineae</taxon>
        <taxon>Pteridaceae</taxon>
        <taxon>Parkerioideae</taxon>
        <taxon>Ceratopteris</taxon>
    </lineage>
</organism>
<feature type="region of interest" description="Disordered" evidence="1">
    <location>
        <begin position="50"/>
        <end position="75"/>
    </location>
</feature>
<dbReference type="Pfam" id="PF00881">
    <property type="entry name" value="Nitroreductase"/>
    <property type="match status" value="1"/>
</dbReference>
<evidence type="ECO:0000256" key="1">
    <source>
        <dbReference type="SAM" id="MobiDB-lite"/>
    </source>
</evidence>
<evidence type="ECO:0000313" key="4">
    <source>
        <dbReference type="Proteomes" id="UP000825935"/>
    </source>
</evidence>
<feature type="domain" description="Nitroreductase" evidence="2">
    <location>
        <begin position="176"/>
        <end position="308"/>
    </location>
</feature>
<dbReference type="OMA" id="RMANVEW"/>
<dbReference type="EMBL" id="CM035433">
    <property type="protein sequence ID" value="KAH7294417.1"/>
    <property type="molecule type" value="Genomic_DNA"/>
</dbReference>
<accession>A0A8T2RD82</accession>
<evidence type="ECO:0000259" key="2">
    <source>
        <dbReference type="Pfam" id="PF00881"/>
    </source>
</evidence>
<comment type="caution">
    <text evidence="3">The sequence shown here is derived from an EMBL/GenBank/DDBJ whole genome shotgun (WGS) entry which is preliminary data.</text>
</comment>